<dbReference type="GO" id="GO:0043190">
    <property type="term" value="C:ATP-binding cassette (ABC) transporter complex"/>
    <property type="evidence" value="ECO:0007669"/>
    <property type="project" value="InterPro"/>
</dbReference>
<gene>
    <name evidence="7" type="ORF">EYF88_00465</name>
    <name evidence="6" type="ORF">SAMN06265378_101527</name>
</gene>
<evidence type="ECO:0000313" key="8">
    <source>
        <dbReference type="Proteomes" id="UP000198409"/>
    </source>
</evidence>
<dbReference type="SUPFAM" id="SSF50331">
    <property type="entry name" value="MOP-like"/>
    <property type="match status" value="1"/>
</dbReference>
<dbReference type="Gene3D" id="3.40.50.300">
    <property type="entry name" value="P-loop containing nucleotide triphosphate hydrolases"/>
    <property type="match status" value="1"/>
</dbReference>
<reference evidence="7 9" key="3">
    <citation type="submission" date="2019-02" db="EMBL/GenBank/DDBJ databases">
        <authorList>
            <person name="Zhang G."/>
        </authorList>
    </citation>
    <scope>NUCLEOTIDE SEQUENCE [LARGE SCALE GENOMIC DNA]</scope>
    <source>
        <strain evidence="7 9">CMB17</strain>
    </source>
</reference>
<keyword evidence="4 6" id="KW-0067">ATP-binding</keyword>
<dbReference type="PANTHER" id="PTHR42781">
    <property type="entry name" value="SPERMIDINE/PUTRESCINE IMPORT ATP-BINDING PROTEIN POTA"/>
    <property type="match status" value="1"/>
</dbReference>
<dbReference type="Gene3D" id="2.40.50.100">
    <property type="match status" value="1"/>
</dbReference>
<keyword evidence="2" id="KW-0813">Transport</keyword>
<dbReference type="SMART" id="SM00382">
    <property type="entry name" value="AAA"/>
    <property type="match status" value="1"/>
</dbReference>
<dbReference type="InterPro" id="IPR027417">
    <property type="entry name" value="P-loop_NTPase"/>
</dbReference>
<dbReference type="Proteomes" id="UP000198409">
    <property type="component" value="Unassembled WGS sequence"/>
</dbReference>
<dbReference type="EMBL" id="SIRL01000001">
    <property type="protein sequence ID" value="TBN52716.1"/>
    <property type="molecule type" value="Genomic_DNA"/>
</dbReference>
<feature type="domain" description="ABC transporter" evidence="5">
    <location>
        <begin position="7"/>
        <end position="237"/>
    </location>
</feature>
<dbReference type="OrthoDB" id="9802264at2"/>
<keyword evidence="3" id="KW-0547">Nucleotide-binding</keyword>
<dbReference type="GO" id="GO:0005524">
    <property type="term" value="F:ATP binding"/>
    <property type="evidence" value="ECO:0007669"/>
    <property type="project" value="UniProtKB-KW"/>
</dbReference>
<dbReference type="InterPro" id="IPR008995">
    <property type="entry name" value="Mo/tungstate-bd_C_term_dom"/>
</dbReference>
<dbReference type="PROSITE" id="PS00211">
    <property type="entry name" value="ABC_TRANSPORTER_1"/>
    <property type="match status" value="1"/>
</dbReference>
<dbReference type="GO" id="GO:0140359">
    <property type="term" value="F:ABC-type transporter activity"/>
    <property type="evidence" value="ECO:0007669"/>
    <property type="project" value="UniProtKB-ARBA"/>
</dbReference>
<evidence type="ECO:0000313" key="9">
    <source>
        <dbReference type="Proteomes" id="UP000292859"/>
    </source>
</evidence>
<name>A0A238UYR8_9RHOB</name>
<accession>A0A238UYR8</accession>
<dbReference type="RefSeq" id="WP_089386604.1">
    <property type="nucleotide sequence ID" value="NZ_FZNM01000001.1"/>
</dbReference>
<dbReference type="InterPro" id="IPR013611">
    <property type="entry name" value="Transp-assoc_OB_typ2"/>
</dbReference>
<comment type="similarity">
    <text evidence="1">Belongs to the ABC transporter superfamily.</text>
</comment>
<dbReference type="InterPro" id="IPR050093">
    <property type="entry name" value="ABC_SmlMolc_Importer"/>
</dbReference>
<protein>
    <submittedName>
        <fullName evidence="7">ABC transporter ATP-binding protein</fullName>
    </submittedName>
    <submittedName>
        <fullName evidence="6">Spermidine/putrescine transport system ATP-binding protein</fullName>
    </submittedName>
</protein>
<reference evidence="8" key="1">
    <citation type="submission" date="2017-06" db="EMBL/GenBank/DDBJ databases">
        <authorList>
            <person name="Varghese N."/>
            <person name="Submissions S."/>
        </authorList>
    </citation>
    <scope>NUCLEOTIDE SEQUENCE [LARGE SCALE GENOMIC DNA]</scope>
    <source>
        <strain evidence="8">DSM 26170</strain>
    </source>
</reference>
<dbReference type="PROSITE" id="PS50893">
    <property type="entry name" value="ABC_TRANSPORTER_2"/>
    <property type="match status" value="1"/>
</dbReference>
<organism evidence="6 8">
    <name type="scientific">Paracoccus sediminis</name>
    <dbReference type="NCBI Taxonomy" id="1214787"/>
    <lineage>
        <taxon>Bacteria</taxon>
        <taxon>Pseudomonadati</taxon>
        <taxon>Pseudomonadota</taxon>
        <taxon>Alphaproteobacteria</taxon>
        <taxon>Rhodobacterales</taxon>
        <taxon>Paracoccaceae</taxon>
        <taxon>Paracoccus</taxon>
    </lineage>
</organism>
<dbReference type="Proteomes" id="UP000292859">
    <property type="component" value="Unassembled WGS sequence"/>
</dbReference>
<evidence type="ECO:0000313" key="7">
    <source>
        <dbReference type="EMBL" id="TBN52716.1"/>
    </source>
</evidence>
<evidence type="ECO:0000256" key="3">
    <source>
        <dbReference type="ARBA" id="ARBA00022741"/>
    </source>
</evidence>
<evidence type="ECO:0000313" key="6">
    <source>
        <dbReference type="EMBL" id="SNR26443.1"/>
    </source>
</evidence>
<keyword evidence="9" id="KW-1185">Reference proteome</keyword>
<dbReference type="GO" id="GO:0016887">
    <property type="term" value="F:ATP hydrolysis activity"/>
    <property type="evidence" value="ECO:0007669"/>
    <property type="project" value="InterPro"/>
</dbReference>
<evidence type="ECO:0000256" key="4">
    <source>
        <dbReference type="ARBA" id="ARBA00022840"/>
    </source>
</evidence>
<dbReference type="SUPFAM" id="SSF52540">
    <property type="entry name" value="P-loop containing nucleoside triphosphate hydrolases"/>
    <property type="match status" value="1"/>
</dbReference>
<sequence>MTQDPLVSFEGVAKRFGTYTAVQKMDLDIRQGEFLALMGSSGCGKTTTLRMLAGLEAPSEGIIRLSGKPINDLPSWSRDTPMVWQSLALFPFLSVIENVEFALKMRGMGRAERRARAEQWLDRMQIAEFADRNISQLSGGQRQRVALARSLVVEPQILLLDEPLSALDAALKVRMQSVLKQLQRETGITFVYVTHSQSEAFSMADRVVIMSRGRIEQIGTPQEIYRTPRTRFVADFLGSSNIFPGTLQADAQGRAAIATDSGTFLLDGQHGAAGQAASLTVLDTRMQVHEQRPAPGVNAVEARMIGEEFTGATATLYFETPRGQEIRVQKSHEDLADLSVAMGRSFHLSWSPADSHLVHE</sequence>
<dbReference type="InterPro" id="IPR003439">
    <property type="entry name" value="ABC_transporter-like_ATP-bd"/>
</dbReference>
<dbReference type="InterPro" id="IPR003593">
    <property type="entry name" value="AAA+_ATPase"/>
</dbReference>
<proteinExistence type="inferred from homology"/>
<dbReference type="InterPro" id="IPR017871">
    <property type="entry name" value="ABC_transporter-like_CS"/>
</dbReference>
<dbReference type="AlphaFoldDB" id="A0A238UYR8"/>
<dbReference type="Pfam" id="PF00005">
    <property type="entry name" value="ABC_tran"/>
    <property type="match status" value="1"/>
</dbReference>
<evidence type="ECO:0000256" key="1">
    <source>
        <dbReference type="ARBA" id="ARBA00005417"/>
    </source>
</evidence>
<dbReference type="EMBL" id="FZNM01000001">
    <property type="protein sequence ID" value="SNR26443.1"/>
    <property type="molecule type" value="Genomic_DNA"/>
</dbReference>
<evidence type="ECO:0000256" key="2">
    <source>
        <dbReference type="ARBA" id="ARBA00022448"/>
    </source>
</evidence>
<dbReference type="Pfam" id="PF08402">
    <property type="entry name" value="TOBE_2"/>
    <property type="match status" value="1"/>
</dbReference>
<reference evidence="6" key="2">
    <citation type="submission" date="2017-06" db="EMBL/GenBank/DDBJ databases">
        <authorList>
            <person name="Kim H.J."/>
            <person name="Triplett B.A."/>
        </authorList>
    </citation>
    <scope>NUCLEOTIDE SEQUENCE [LARGE SCALE GENOMIC DNA]</scope>
    <source>
        <strain evidence="6">DSM 26170</strain>
    </source>
</reference>
<dbReference type="FunFam" id="3.40.50.300:FF:000042">
    <property type="entry name" value="Maltose/maltodextrin ABC transporter, ATP-binding protein"/>
    <property type="match status" value="1"/>
</dbReference>
<dbReference type="PANTHER" id="PTHR42781:SF4">
    <property type="entry name" value="SPERMIDINE_PUTRESCINE IMPORT ATP-BINDING PROTEIN POTA"/>
    <property type="match status" value="1"/>
</dbReference>
<evidence type="ECO:0000259" key="5">
    <source>
        <dbReference type="PROSITE" id="PS50893"/>
    </source>
</evidence>